<dbReference type="InterPro" id="IPR029000">
    <property type="entry name" value="Cyclophilin-like_dom_sf"/>
</dbReference>
<protein>
    <submittedName>
        <fullName evidence="5">Biotin-dependent carboxylase uncharacterized domain-containing protein</fullName>
    </submittedName>
</protein>
<dbReference type="Proteomes" id="UP000198755">
    <property type="component" value="Unassembled WGS sequence"/>
</dbReference>
<dbReference type="Pfam" id="PF02626">
    <property type="entry name" value="CT_A_B"/>
    <property type="match status" value="1"/>
</dbReference>
<dbReference type="NCBIfam" id="TIGR00724">
    <property type="entry name" value="urea_amlyse_rel"/>
    <property type="match status" value="1"/>
</dbReference>
<evidence type="ECO:0000259" key="4">
    <source>
        <dbReference type="SMART" id="SM00797"/>
    </source>
</evidence>
<dbReference type="InterPro" id="IPR003778">
    <property type="entry name" value="CT_A_B"/>
</dbReference>
<reference evidence="5 6" key="1">
    <citation type="submission" date="2016-10" db="EMBL/GenBank/DDBJ databases">
        <authorList>
            <person name="de Groot N.N."/>
        </authorList>
    </citation>
    <scope>NUCLEOTIDE SEQUENCE [LARGE SCALE GENOMIC DNA]</scope>
    <source>
        <strain evidence="5 6">NE2</strain>
    </source>
</reference>
<dbReference type="SUPFAM" id="SSF50891">
    <property type="entry name" value="Cyclophilin-like"/>
    <property type="match status" value="1"/>
</dbReference>
<feature type="domain" description="Carboxyltransferase" evidence="4">
    <location>
        <begin position="35"/>
        <end position="315"/>
    </location>
</feature>
<proteinExistence type="predicted"/>
<evidence type="ECO:0000313" key="6">
    <source>
        <dbReference type="Proteomes" id="UP000198755"/>
    </source>
</evidence>
<evidence type="ECO:0000313" key="5">
    <source>
        <dbReference type="EMBL" id="SFK48164.1"/>
    </source>
</evidence>
<evidence type="ECO:0000256" key="1">
    <source>
        <dbReference type="ARBA" id="ARBA00022741"/>
    </source>
</evidence>
<keyword evidence="3" id="KW-0067">ATP-binding</keyword>
<dbReference type="RefSeq" id="WP_244532265.1">
    <property type="nucleotide sequence ID" value="NZ_FOSN01000008.1"/>
</dbReference>
<dbReference type="GO" id="GO:0016787">
    <property type="term" value="F:hydrolase activity"/>
    <property type="evidence" value="ECO:0007669"/>
    <property type="project" value="UniProtKB-KW"/>
</dbReference>
<dbReference type="AlphaFoldDB" id="A0A1I3ZVH9"/>
<keyword evidence="2" id="KW-0378">Hydrolase</keyword>
<dbReference type="PANTHER" id="PTHR43309:SF3">
    <property type="entry name" value="5-OXOPROLINASE SUBUNIT C"/>
    <property type="match status" value="1"/>
</dbReference>
<organism evidence="5 6">
    <name type="scientific">Methylocapsa palsarum</name>
    <dbReference type="NCBI Taxonomy" id="1612308"/>
    <lineage>
        <taxon>Bacteria</taxon>
        <taxon>Pseudomonadati</taxon>
        <taxon>Pseudomonadota</taxon>
        <taxon>Alphaproteobacteria</taxon>
        <taxon>Hyphomicrobiales</taxon>
        <taxon>Beijerinckiaceae</taxon>
        <taxon>Methylocapsa</taxon>
    </lineage>
</organism>
<dbReference type="EMBL" id="FOSN01000008">
    <property type="protein sequence ID" value="SFK48164.1"/>
    <property type="molecule type" value="Genomic_DNA"/>
</dbReference>
<dbReference type="Gene3D" id="2.40.100.10">
    <property type="entry name" value="Cyclophilin-like"/>
    <property type="match status" value="1"/>
</dbReference>
<evidence type="ECO:0000256" key="3">
    <source>
        <dbReference type="ARBA" id="ARBA00022840"/>
    </source>
</evidence>
<name>A0A1I3ZVH9_9HYPH</name>
<dbReference type="GO" id="GO:0005524">
    <property type="term" value="F:ATP binding"/>
    <property type="evidence" value="ECO:0007669"/>
    <property type="project" value="UniProtKB-KW"/>
</dbReference>
<keyword evidence="1" id="KW-0547">Nucleotide-binding</keyword>
<sequence>MTPRLIHAGAPARLRLLCAGPGVTIQDEGRRGYLRYGVTEAGPMDWTAFRTANLALGNESHAAAIEISLGGLRAICENGPLWIAYAGADFNWRRDGALLPPAARLLLQPGDSLTVRPGAMGAWTYLAVEGGFDTEPELGSRATHTRSSMGGVDGRMLREGDILPAAAPGSGGDRSEAIIDAAWLRRTRDPIRVVPGPQDDYFDPSSLAAFFDEEFTLTPAADRMAYRFEGPEIAHSRGYNIVSDGVALGAIQVAGDRRPLILMADRQPTGGYPKLGHVIRADIGRLAQSRPGERRRFAQVSTVEARTALLALEDEIAGIASHMAPLRREPTSKLLLETNLIDGFTDALTDLASR</sequence>
<dbReference type="PANTHER" id="PTHR43309">
    <property type="entry name" value="5-OXOPROLINASE SUBUNIT C"/>
    <property type="match status" value="1"/>
</dbReference>
<dbReference type="STRING" id="1612308.SAMN05444581_108183"/>
<dbReference type="SMART" id="SM00797">
    <property type="entry name" value="AHS2"/>
    <property type="match status" value="1"/>
</dbReference>
<accession>A0A1I3ZVH9</accession>
<dbReference type="InterPro" id="IPR052708">
    <property type="entry name" value="PxpC"/>
</dbReference>
<gene>
    <name evidence="5" type="ORF">SAMN05444581_108183</name>
</gene>
<evidence type="ECO:0000256" key="2">
    <source>
        <dbReference type="ARBA" id="ARBA00022801"/>
    </source>
</evidence>
<keyword evidence="6" id="KW-1185">Reference proteome</keyword>